<evidence type="ECO:0000259" key="7">
    <source>
        <dbReference type="PROSITE" id="PS50043"/>
    </source>
</evidence>
<dbReference type="SMART" id="SM00448">
    <property type="entry name" value="REC"/>
    <property type="match status" value="1"/>
</dbReference>
<dbReference type="Gene3D" id="1.10.10.10">
    <property type="entry name" value="Winged helix-like DNA-binding domain superfamily/Winged helix DNA-binding domain"/>
    <property type="match status" value="1"/>
</dbReference>
<dbReference type="InterPro" id="IPR036388">
    <property type="entry name" value="WH-like_DNA-bd_sf"/>
</dbReference>
<dbReference type="KEGG" id="apra:G3A50_02655"/>
<dbReference type="InterPro" id="IPR000792">
    <property type="entry name" value="Tscrpt_reg_LuxR_C"/>
</dbReference>
<dbReference type="PANTHER" id="PTHR48111">
    <property type="entry name" value="REGULATOR OF RPOS"/>
    <property type="match status" value="1"/>
</dbReference>
<dbReference type="Pfam" id="PF00196">
    <property type="entry name" value="GerE"/>
    <property type="match status" value="1"/>
</dbReference>
<dbReference type="RefSeq" id="WP_163073813.1">
    <property type="nucleotide sequence ID" value="NZ_CP048630.1"/>
</dbReference>
<evidence type="ECO:0000256" key="6">
    <source>
        <dbReference type="PROSITE-ProRule" id="PRU00169"/>
    </source>
</evidence>
<feature type="domain" description="Response regulatory" evidence="8">
    <location>
        <begin position="10"/>
        <end position="126"/>
    </location>
</feature>
<dbReference type="GO" id="GO:0000156">
    <property type="term" value="F:phosphorelay response regulator activity"/>
    <property type="evidence" value="ECO:0007669"/>
    <property type="project" value="TreeGrafter"/>
</dbReference>
<evidence type="ECO:0000313" key="9">
    <source>
        <dbReference type="EMBL" id="QIB32726.1"/>
    </source>
</evidence>
<dbReference type="GO" id="GO:0000976">
    <property type="term" value="F:transcription cis-regulatory region binding"/>
    <property type="evidence" value="ECO:0007669"/>
    <property type="project" value="TreeGrafter"/>
</dbReference>
<dbReference type="CDD" id="cd19920">
    <property type="entry name" value="REC_PA4781-like"/>
    <property type="match status" value="1"/>
</dbReference>
<evidence type="ECO:0000313" key="10">
    <source>
        <dbReference type="Proteomes" id="UP000464751"/>
    </source>
</evidence>
<evidence type="ECO:0000256" key="2">
    <source>
        <dbReference type="ARBA" id="ARBA00023012"/>
    </source>
</evidence>
<sequence>MMHSVERRDIILVVDDSPETLSLLTDALEAAGATVLVAVEGANALALVERITPDVILLDAVMPGMDGFETCRRLKRNKSVAHVPVIFMTGLSETEQIVKGLEAGGVDYVTKPISPDELIARIRVHLANARQTHSARAALDAAGRFLLSATPDGRVLWSTPQATALLTAITASPAGDSLMLPDTVRRWLSNRRSETSGIEPNALELPMEGSPLRHRISYVGQIGPEELLLRIVEDDGLAPEQVLKARLNLTIREAEVLMWLARGKANRDIGEILGLSPRTVNKHLEQIYSKIGVENRAAATALAVTALTPK</sequence>
<dbReference type="SUPFAM" id="SSF52172">
    <property type="entry name" value="CheY-like"/>
    <property type="match status" value="1"/>
</dbReference>
<protein>
    <submittedName>
        <fullName evidence="9">Response regulator transcription factor</fullName>
    </submittedName>
</protein>
<dbReference type="PRINTS" id="PR00038">
    <property type="entry name" value="HTHLUXR"/>
</dbReference>
<dbReference type="CDD" id="cd06170">
    <property type="entry name" value="LuxR_C_like"/>
    <property type="match status" value="1"/>
</dbReference>
<feature type="domain" description="HTH luxR-type" evidence="7">
    <location>
        <begin position="242"/>
        <end position="307"/>
    </location>
</feature>
<keyword evidence="5" id="KW-0804">Transcription</keyword>
<dbReference type="PROSITE" id="PS50110">
    <property type="entry name" value="RESPONSE_REGULATORY"/>
    <property type="match status" value="1"/>
</dbReference>
<proteinExistence type="predicted"/>
<dbReference type="AlphaFoldDB" id="A0A6P1YJ53"/>
<accession>A0A6P1YJ53</accession>
<keyword evidence="4" id="KW-0238">DNA-binding</keyword>
<dbReference type="Proteomes" id="UP000464751">
    <property type="component" value="Chromosome"/>
</dbReference>
<keyword evidence="2" id="KW-0902">Two-component regulatory system</keyword>
<dbReference type="Gene3D" id="3.40.50.2300">
    <property type="match status" value="1"/>
</dbReference>
<dbReference type="InterPro" id="IPR016032">
    <property type="entry name" value="Sig_transdc_resp-reg_C-effctor"/>
</dbReference>
<evidence type="ECO:0000256" key="4">
    <source>
        <dbReference type="ARBA" id="ARBA00023125"/>
    </source>
</evidence>
<dbReference type="GO" id="GO:0005829">
    <property type="term" value="C:cytosol"/>
    <property type="evidence" value="ECO:0007669"/>
    <property type="project" value="TreeGrafter"/>
</dbReference>
<dbReference type="EMBL" id="CP048630">
    <property type="protein sequence ID" value="QIB32726.1"/>
    <property type="molecule type" value="Genomic_DNA"/>
</dbReference>
<reference evidence="9 10" key="1">
    <citation type="submission" date="2020-02" db="EMBL/GenBank/DDBJ databases">
        <authorList>
            <person name="Li G."/>
        </authorList>
    </citation>
    <scope>NUCLEOTIDE SEQUENCE [LARGE SCALE GENOMIC DNA]</scope>
    <source>
        <strain evidence="9 10">DSM 102029</strain>
    </source>
</reference>
<dbReference type="SUPFAM" id="SSF46894">
    <property type="entry name" value="C-terminal effector domain of the bipartite response regulators"/>
    <property type="match status" value="1"/>
</dbReference>
<dbReference type="PANTHER" id="PTHR48111:SF1">
    <property type="entry name" value="TWO-COMPONENT RESPONSE REGULATOR ORR33"/>
    <property type="match status" value="1"/>
</dbReference>
<evidence type="ECO:0000259" key="8">
    <source>
        <dbReference type="PROSITE" id="PS50110"/>
    </source>
</evidence>
<keyword evidence="10" id="KW-1185">Reference proteome</keyword>
<dbReference type="GO" id="GO:0006355">
    <property type="term" value="P:regulation of DNA-templated transcription"/>
    <property type="evidence" value="ECO:0007669"/>
    <property type="project" value="InterPro"/>
</dbReference>
<dbReference type="InterPro" id="IPR001789">
    <property type="entry name" value="Sig_transdc_resp-reg_receiver"/>
</dbReference>
<feature type="modified residue" description="4-aspartylphosphate" evidence="6">
    <location>
        <position position="59"/>
    </location>
</feature>
<gene>
    <name evidence="9" type="ORF">G3A50_02655</name>
</gene>
<dbReference type="GO" id="GO:0032993">
    <property type="term" value="C:protein-DNA complex"/>
    <property type="evidence" value="ECO:0007669"/>
    <property type="project" value="TreeGrafter"/>
</dbReference>
<name>A0A6P1YJ53_9HYPH</name>
<dbReference type="InterPro" id="IPR011006">
    <property type="entry name" value="CheY-like_superfamily"/>
</dbReference>
<keyword evidence="1 6" id="KW-0597">Phosphoprotein</keyword>
<evidence type="ECO:0000256" key="5">
    <source>
        <dbReference type="ARBA" id="ARBA00023163"/>
    </source>
</evidence>
<dbReference type="SMART" id="SM00421">
    <property type="entry name" value="HTH_LUXR"/>
    <property type="match status" value="1"/>
</dbReference>
<organism evidence="9 10">
    <name type="scientific">Ancylobacter pratisalsi</name>
    <dbReference type="NCBI Taxonomy" id="1745854"/>
    <lineage>
        <taxon>Bacteria</taxon>
        <taxon>Pseudomonadati</taxon>
        <taxon>Pseudomonadota</taxon>
        <taxon>Alphaproteobacteria</taxon>
        <taxon>Hyphomicrobiales</taxon>
        <taxon>Xanthobacteraceae</taxon>
        <taxon>Ancylobacter</taxon>
    </lineage>
</organism>
<evidence type="ECO:0000256" key="1">
    <source>
        <dbReference type="ARBA" id="ARBA00022553"/>
    </source>
</evidence>
<dbReference type="Pfam" id="PF00072">
    <property type="entry name" value="Response_reg"/>
    <property type="match status" value="1"/>
</dbReference>
<evidence type="ECO:0000256" key="3">
    <source>
        <dbReference type="ARBA" id="ARBA00023015"/>
    </source>
</evidence>
<keyword evidence="3" id="KW-0805">Transcription regulation</keyword>
<dbReference type="InterPro" id="IPR039420">
    <property type="entry name" value="WalR-like"/>
</dbReference>
<dbReference type="PROSITE" id="PS50043">
    <property type="entry name" value="HTH_LUXR_2"/>
    <property type="match status" value="1"/>
</dbReference>